<organism evidence="6 7">
    <name type="scientific">Aureibacillus halotolerans</name>
    <dbReference type="NCBI Taxonomy" id="1508390"/>
    <lineage>
        <taxon>Bacteria</taxon>
        <taxon>Bacillati</taxon>
        <taxon>Bacillota</taxon>
        <taxon>Bacilli</taxon>
        <taxon>Bacillales</taxon>
        <taxon>Bacillaceae</taxon>
        <taxon>Aureibacillus</taxon>
    </lineage>
</organism>
<dbReference type="PANTHER" id="PTHR46112">
    <property type="entry name" value="AMINOPEPTIDASE"/>
    <property type="match status" value="1"/>
</dbReference>
<dbReference type="GO" id="GO:0004177">
    <property type="term" value="F:aminopeptidase activity"/>
    <property type="evidence" value="ECO:0007669"/>
    <property type="project" value="UniProtKB-KW"/>
</dbReference>
<dbReference type="PRINTS" id="PR00599">
    <property type="entry name" value="MAPEPTIDASE"/>
</dbReference>
<dbReference type="SUPFAM" id="SSF55920">
    <property type="entry name" value="Creatinase/aminopeptidase"/>
    <property type="match status" value="1"/>
</dbReference>
<dbReference type="GO" id="GO:0008235">
    <property type="term" value="F:metalloexopeptidase activity"/>
    <property type="evidence" value="ECO:0007669"/>
    <property type="project" value="UniProtKB-ARBA"/>
</dbReference>
<feature type="domain" description="Creatinase N-terminal" evidence="5">
    <location>
        <begin position="9"/>
        <end position="133"/>
    </location>
</feature>
<dbReference type="InterPro" id="IPR000587">
    <property type="entry name" value="Creatinase_N"/>
</dbReference>
<keyword evidence="6" id="KW-0645">Protease</keyword>
<dbReference type="InterPro" id="IPR036005">
    <property type="entry name" value="Creatinase/aminopeptidase-like"/>
</dbReference>
<dbReference type="InterPro" id="IPR000994">
    <property type="entry name" value="Pept_M24"/>
</dbReference>
<dbReference type="InterPro" id="IPR029149">
    <property type="entry name" value="Creatin/AminoP/Spt16_N"/>
</dbReference>
<keyword evidence="3" id="KW-0378">Hydrolase</keyword>
<evidence type="ECO:0000256" key="3">
    <source>
        <dbReference type="ARBA" id="ARBA00022801"/>
    </source>
</evidence>
<reference evidence="6 7" key="1">
    <citation type="submission" date="2019-03" db="EMBL/GenBank/DDBJ databases">
        <title>Genomic Encyclopedia of Type Strains, Phase IV (KMG-IV): sequencing the most valuable type-strain genomes for metagenomic binning, comparative biology and taxonomic classification.</title>
        <authorList>
            <person name="Goeker M."/>
        </authorList>
    </citation>
    <scope>NUCLEOTIDE SEQUENCE [LARGE SCALE GENOMIC DNA]</scope>
    <source>
        <strain evidence="6 7">DSM 28697</strain>
    </source>
</reference>
<dbReference type="Gene3D" id="3.90.230.10">
    <property type="entry name" value="Creatinase/methionine aminopeptidase superfamily"/>
    <property type="match status" value="1"/>
</dbReference>
<dbReference type="AlphaFoldDB" id="A0A4R6TR39"/>
<accession>A0A4R6TR39</accession>
<dbReference type="InterPro" id="IPR050659">
    <property type="entry name" value="Peptidase_M24B"/>
</dbReference>
<keyword evidence="7" id="KW-1185">Reference proteome</keyword>
<dbReference type="InterPro" id="IPR001714">
    <property type="entry name" value="Pept_M24_MAP"/>
</dbReference>
<comment type="caution">
    <text evidence="6">The sequence shown here is derived from an EMBL/GenBank/DDBJ whole genome shotgun (WGS) entry which is preliminary data.</text>
</comment>
<dbReference type="Proteomes" id="UP000295632">
    <property type="component" value="Unassembled WGS sequence"/>
</dbReference>
<sequence length="359" mass="39594">MAVHKMRIISSLQSKLSAHNLDGILIYAPHNRKYVTKFTGTAGAVLIGESSAFLFTDFRYIAQAEAQVKDCKVVNHGGRLVDSIVEKAAASGITRLGFEENHFTYKQYIELKTAFQDVELIPIGHFVEDLRKIKLPEEIECLQEAARIADVAFNHIQSFIKPGLKEQEIATELERVMKEQGATSAGTPIIVASGWRGALPHGVASEKTVEVNEMITMDFGAYYKDYHSDLTRTVSIGEPQEKLVEIYNIVLEALERTVAALAPGMPLKEADALCRKFIRAEGYGDFFGHGAGHGLGLEIHEEPFLSPKSSGVLEEGMVITVEPGIYLPEIGGVRIEDDLLLTKGGVKRLTTSERQLIRL</sequence>
<dbReference type="CDD" id="cd01092">
    <property type="entry name" value="APP-like"/>
    <property type="match status" value="1"/>
</dbReference>
<name>A0A4R6TR39_9BACI</name>
<evidence type="ECO:0000256" key="2">
    <source>
        <dbReference type="ARBA" id="ARBA00008766"/>
    </source>
</evidence>
<comment type="cofactor">
    <cofactor evidence="1">
        <name>Mn(2+)</name>
        <dbReference type="ChEBI" id="CHEBI:29035"/>
    </cofactor>
</comment>
<keyword evidence="6" id="KW-0031">Aminopeptidase</keyword>
<dbReference type="PANTHER" id="PTHR46112:SF3">
    <property type="entry name" value="AMINOPEPTIDASE YPDF"/>
    <property type="match status" value="1"/>
</dbReference>
<feature type="domain" description="Peptidase M24" evidence="4">
    <location>
        <begin position="140"/>
        <end position="343"/>
    </location>
</feature>
<dbReference type="EMBL" id="SNYJ01000021">
    <property type="protein sequence ID" value="TDQ35451.1"/>
    <property type="molecule type" value="Genomic_DNA"/>
</dbReference>
<dbReference type="Pfam" id="PF01321">
    <property type="entry name" value="Creatinase_N"/>
    <property type="match status" value="1"/>
</dbReference>
<proteinExistence type="inferred from homology"/>
<evidence type="ECO:0000259" key="5">
    <source>
        <dbReference type="Pfam" id="PF01321"/>
    </source>
</evidence>
<gene>
    <name evidence="6" type="ORF">EV213_12169</name>
</gene>
<dbReference type="FunFam" id="3.90.230.10:FF:000014">
    <property type="entry name" value="Aminopeptidase P family protein"/>
    <property type="match status" value="1"/>
</dbReference>
<evidence type="ECO:0000313" key="6">
    <source>
        <dbReference type="EMBL" id="TDQ35451.1"/>
    </source>
</evidence>
<protein>
    <submittedName>
        <fullName evidence="6">Xaa-Pro aminopeptidase</fullName>
    </submittedName>
</protein>
<comment type="similarity">
    <text evidence="2">Belongs to the peptidase M24B family.</text>
</comment>
<dbReference type="Gene3D" id="3.40.350.10">
    <property type="entry name" value="Creatinase/prolidase N-terminal domain"/>
    <property type="match status" value="1"/>
</dbReference>
<evidence type="ECO:0000259" key="4">
    <source>
        <dbReference type="Pfam" id="PF00557"/>
    </source>
</evidence>
<evidence type="ECO:0000256" key="1">
    <source>
        <dbReference type="ARBA" id="ARBA00001936"/>
    </source>
</evidence>
<dbReference type="Pfam" id="PF00557">
    <property type="entry name" value="Peptidase_M24"/>
    <property type="match status" value="1"/>
</dbReference>
<evidence type="ECO:0000313" key="7">
    <source>
        <dbReference type="Proteomes" id="UP000295632"/>
    </source>
</evidence>